<dbReference type="InterPro" id="IPR024661">
    <property type="entry name" value="RNA_pol_III_Rpc31"/>
</dbReference>
<feature type="compositionally biased region" description="Basic and acidic residues" evidence="5">
    <location>
        <begin position="182"/>
        <end position="196"/>
    </location>
</feature>
<dbReference type="AlphaFoldDB" id="A0A915JD33"/>
<feature type="region of interest" description="Disordered" evidence="5">
    <location>
        <begin position="182"/>
        <end position="240"/>
    </location>
</feature>
<dbReference type="WBParaSite" id="nRc.2.0.1.t24072-RA">
    <property type="protein sequence ID" value="nRc.2.0.1.t24072-RA"/>
    <property type="gene ID" value="nRc.2.0.1.g24072"/>
</dbReference>
<dbReference type="Proteomes" id="UP000887565">
    <property type="component" value="Unplaced"/>
</dbReference>
<organism evidence="6 7">
    <name type="scientific">Romanomermis culicivorax</name>
    <name type="common">Nematode worm</name>
    <dbReference type="NCBI Taxonomy" id="13658"/>
    <lineage>
        <taxon>Eukaryota</taxon>
        <taxon>Metazoa</taxon>
        <taxon>Ecdysozoa</taxon>
        <taxon>Nematoda</taxon>
        <taxon>Enoplea</taxon>
        <taxon>Dorylaimia</taxon>
        <taxon>Mermithida</taxon>
        <taxon>Mermithoidea</taxon>
        <taxon>Mermithidae</taxon>
        <taxon>Romanomermis</taxon>
    </lineage>
</organism>
<evidence type="ECO:0000256" key="2">
    <source>
        <dbReference type="ARBA" id="ARBA00008352"/>
    </source>
</evidence>
<proteinExistence type="inferred from homology"/>
<evidence type="ECO:0000256" key="4">
    <source>
        <dbReference type="PIRNR" id="PIRNR000777"/>
    </source>
</evidence>
<sequence>MSRGGRGGKTSGLSILANALGLQRTDFSKPSNAIPAPTLFPSLDVKPLSLATTSDYEYMVESKQEFLRRMHESPYYIKPRNSKSEIQRYSDKFKKRRNATWSVNYNRLPRILWPKGMLNISSGEIPKFANKRARIEQDSKFKATLEASIISLCLFITSDRLSALEKKENTVKDADTLDDNVDKTAKKSNDEENVDKNEDEQELSDEDYQEEDNDYIQSYFDNGEDYADESDDNLDGEATY</sequence>
<evidence type="ECO:0000256" key="3">
    <source>
        <dbReference type="ARBA" id="ARBA00023242"/>
    </source>
</evidence>
<dbReference type="GO" id="GO:0005666">
    <property type="term" value="C:RNA polymerase III complex"/>
    <property type="evidence" value="ECO:0007669"/>
    <property type="project" value="UniProtKB-UniRule"/>
</dbReference>
<comment type="subcellular location">
    <subcellularLocation>
        <location evidence="1 4">Nucleus</location>
    </subcellularLocation>
</comment>
<evidence type="ECO:0000256" key="1">
    <source>
        <dbReference type="ARBA" id="ARBA00004123"/>
    </source>
</evidence>
<dbReference type="OMA" id="PLYPPWQ"/>
<dbReference type="Pfam" id="PF11705">
    <property type="entry name" value="RNA_pol_3_Rpc31"/>
    <property type="match status" value="1"/>
</dbReference>
<protein>
    <recommendedName>
        <fullName evidence="4">DNA-directed RNA polymerase III subunit</fullName>
    </recommendedName>
</protein>
<evidence type="ECO:0000256" key="5">
    <source>
        <dbReference type="SAM" id="MobiDB-lite"/>
    </source>
</evidence>
<reference evidence="7" key="1">
    <citation type="submission" date="2022-11" db="UniProtKB">
        <authorList>
            <consortium name="WormBaseParasite"/>
        </authorList>
    </citation>
    <scope>IDENTIFICATION</scope>
</reference>
<name>A0A915JD33_ROMCU</name>
<dbReference type="PANTHER" id="PTHR15367">
    <property type="entry name" value="DNA-DIRECTED RNA POLYMERASE III"/>
    <property type="match status" value="1"/>
</dbReference>
<evidence type="ECO:0000313" key="7">
    <source>
        <dbReference type="WBParaSite" id="nRc.2.0.1.t24072-RA"/>
    </source>
</evidence>
<feature type="compositionally biased region" description="Acidic residues" evidence="5">
    <location>
        <begin position="222"/>
        <end position="240"/>
    </location>
</feature>
<dbReference type="PANTHER" id="PTHR15367:SF2">
    <property type="entry name" value="DNA-DIRECTED RNA POLYMERASE III SUBUNIT"/>
    <property type="match status" value="1"/>
</dbReference>
<dbReference type="GO" id="GO:0006383">
    <property type="term" value="P:transcription by RNA polymerase III"/>
    <property type="evidence" value="ECO:0007669"/>
    <property type="project" value="UniProtKB-UniRule"/>
</dbReference>
<accession>A0A915JD33</accession>
<feature type="compositionally biased region" description="Acidic residues" evidence="5">
    <location>
        <begin position="197"/>
        <end position="214"/>
    </location>
</feature>
<comment type="subunit">
    <text evidence="4">Component of the RNA polymerase III (Pol III) complex.</text>
</comment>
<comment type="similarity">
    <text evidence="2 4">Belongs to the eukaryotic RPC7 RNA polymerase subunit family.</text>
</comment>
<evidence type="ECO:0000313" key="6">
    <source>
        <dbReference type="Proteomes" id="UP000887565"/>
    </source>
</evidence>
<keyword evidence="6" id="KW-1185">Reference proteome</keyword>
<comment type="function">
    <text evidence="4">DNA-dependent RNA polymerase catalyzes the transcription of DNA into RNA using the four ribonucleoside triphosphates as substrates. Specific peripheric component of RNA polymerase III which synthesizes small RNAs, such as 5S rRNA and tRNAs.</text>
</comment>
<dbReference type="PIRSF" id="PIRSF000777">
    <property type="entry name" value="RNA_polIII_C31"/>
    <property type="match status" value="1"/>
</dbReference>
<keyword evidence="3 4" id="KW-0539">Nucleus</keyword>